<name>A0A6C0B8A9_9ZZZZ</name>
<proteinExistence type="predicted"/>
<sequence>MSKSPSGCITVPYQLCRKKSNEECRWVYGSIKKNKTKVKKYHCRTRKNRTRSKK</sequence>
<dbReference type="AlphaFoldDB" id="A0A6C0B8A9"/>
<reference evidence="1" key="1">
    <citation type="journal article" date="2020" name="Nature">
        <title>Giant virus diversity and host interactions through global metagenomics.</title>
        <authorList>
            <person name="Schulz F."/>
            <person name="Roux S."/>
            <person name="Paez-Espino D."/>
            <person name="Jungbluth S."/>
            <person name="Walsh D.A."/>
            <person name="Denef V.J."/>
            <person name="McMahon K.D."/>
            <person name="Konstantinidis K.T."/>
            <person name="Eloe-Fadrosh E.A."/>
            <person name="Kyrpides N.C."/>
            <person name="Woyke T."/>
        </authorList>
    </citation>
    <scope>NUCLEOTIDE SEQUENCE</scope>
    <source>
        <strain evidence="1">GVMAG-M-3300010158-55</strain>
    </source>
</reference>
<accession>A0A6C0B8A9</accession>
<organism evidence="1">
    <name type="scientific">viral metagenome</name>
    <dbReference type="NCBI Taxonomy" id="1070528"/>
    <lineage>
        <taxon>unclassified sequences</taxon>
        <taxon>metagenomes</taxon>
        <taxon>organismal metagenomes</taxon>
    </lineage>
</organism>
<dbReference type="EMBL" id="MN739097">
    <property type="protein sequence ID" value="QHS88477.1"/>
    <property type="molecule type" value="Genomic_DNA"/>
</dbReference>
<evidence type="ECO:0000313" key="1">
    <source>
        <dbReference type="EMBL" id="QHS88477.1"/>
    </source>
</evidence>
<protein>
    <submittedName>
        <fullName evidence="1">Uncharacterized protein</fullName>
    </submittedName>
</protein>